<keyword evidence="3" id="KW-0238">DNA-binding</keyword>
<evidence type="ECO:0000313" key="8">
    <source>
        <dbReference type="Proteomes" id="UP000011728"/>
    </source>
</evidence>
<evidence type="ECO:0000256" key="1">
    <source>
        <dbReference type="ARBA" id="ARBA00022491"/>
    </source>
</evidence>
<dbReference type="SUPFAM" id="SSF55136">
    <property type="entry name" value="Probable bacterial effector-binding domain"/>
    <property type="match status" value="1"/>
</dbReference>
<dbReference type="InterPro" id="IPR047057">
    <property type="entry name" value="MerR_fam"/>
</dbReference>
<keyword evidence="5" id="KW-0175">Coiled coil</keyword>
<evidence type="ECO:0000256" key="3">
    <source>
        <dbReference type="ARBA" id="ARBA00023125"/>
    </source>
</evidence>
<dbReference type="InterPro" id="IPR000551">
    <property type="entry name" value="MerR-type_HTH_dom"/>
</dbReference>
<accession>M1MXF6</accession>
<evidence type="ECO:0000256" key="2">
    <source>
        <dbReference type="ARBA" id="ARBA00023015"/>
    </source>
</evidence>
<evidence type="ECO:0000256" key="5">
    <source>
        <dbReference type="SAM" id="Coils"/>
    </source>
</evidence>
<protein>
    <submittedName>
        <fullName evidence="7">Transcriptional regulator, MerR family</fullName>
    </submittedName>
</protein>
<dbReference type="PATRIC" id="fig|931276.5.peg.2371"/>
<gene>
    <name evidence="7" type="ORF">Cspa_c23670</name>
</gene>
<dbReference type="Pfam" id="PF13411">
    <property type="entry name" value="MerR_1"/>
    <property type="match status" value="1"/>
</dbReference>
<evidence type="ECO:0000256" key="4">
    <source>
        <dbReference type="ARBA" id="ARBA00023163"/>
    </source>
</evidence>
<dbReference type="PANTHER" id="PTHR30204:SF69">
    <property type="entry name" value="MERR-FAMILY TRANSCRIPTIONAL REGULATOR"/>
    <property type="match status" value="1"/>
</dbReference>
<dbReference type="EMBL" id="CP004121">
    <property type="protein sequence ID" value="AGF56132.1"/>
    <property type="molecule type" value="Genomic_DNA"/>
</dbReference>
<dbReference type="InterPro" id="IPR011256">
    <property type="entry name" value="Reg_factor_effector_dom_sf"/>
</dbReference>
<dbReference type="AlphaFoldDB" id="M1MXF6"/>
<keyword evidence="1" id="KW-0678">Repressor</keyword>
<dbReference type="SUPFAM" id="SSF46955">
    <property type="entry name" value="Putative DNA-binding domain"/>
    <property type="match status" value="1"/>
</dbReference>
<dbReference type="InterPro" id="IPR029441">
    <property type="entry name" value="Cass2"/>
</dbReference>
<feature type="domain" description="HTH merR-type" evidence="6">
    <location>
        <begin position="5"/>
        <end position="72"/>
    </location>
</feature>
<dbReference type="HOGENOM" id="CLU_074317_0_0_9"/>
<keyword evidence="2" id="KW-0805">Transcription regulation</keyword>
<sequence length="329" mass="38317">MELQTISQVSKAFKISTRTLRYYEEIGLIESLKKEGYAYRTYDDGVIKRLKQILVLRKLRLSLKEIEQILKNNEISYAVEVLNDKLEELNDDINALDNVKNAMLMFIDKLKVINEKNMLEKVLDDETLIQTVLAMADINKSFIAKKVGMEDLKMANNILDILKNVRIVYLPPIKVASICAYGKEPEDMAMKILLEFIEKSELLKYKPDAKLYGFNNPGEQDSEGNYGYEYWITIPDDFEVMGPLEKKRLAGGMYGAHCIKFGNFSEWQQLEKWANNNDEYELDYNREPGGMCGYLEEHMNVYEYFTTLDSKEKRFQQIDLLIPLKAKNR</sequence>
<dbReference type="SMART" id="SM00422">
    <property type="entry name" value="HTH_MERR"/>
    <property type="match status" value="1"/>
</dbReference>
<evidence type="ECO:0000313" key="7">
    <source>
        <dbReference type="EMBL" id="AGF56132.1"/>
    </source>
</evidence>
<dbReference type="GO" id="GO:0003700">
    <property type="term" value="F:DNA-binding transcription factor activity"/>
    <property type="evidence" value="ECO:0007669"/>
    <property type="project" value="InterPro"/>
</dbReference>
<dbReference type="RefSeq" id="WP_015392451.1">
    <property type="nucleotide sequence ID" value="NC_020291.1"/>
</dbReference>
<organism evidence="7 8">
    <name type="scientific">Clostridium saccharoperbutylacetonicum N1-4(HMT)</name>
    <dbReference type="NCBI Taxonomy" id="931276"/>
    <lineage>
        <taxon>Bacteria</taxon>
        <taxon>Bacillati</taxon>
        <taxon>Bacillota</taxon>
        <taxon>Clostridia</taxon>
        <taxon>Eubacteriales</taxon>
        <taxon>Clostridiaceae</taxon>
        <taxon>Clostridium</taxon>
    </lineage>
</organism>
<dbReference type="Gene3D" id="1.10.1660.10">
    <property type="match status" value="1"/>
</dbReference>
<keyword evidence="8" id="KW-1185">Reference proteome</keyword>
<evidence type="ECO:0000259" key="6">
    <source>
        <dbReference type="PROSITE" id="PS50937"/>
    </source>
</evidence>
<feature type="coiled-coil region" evidence="5">
    <location>
        <begin position="72"/>
        <end position="99"/>
    </location>
</feature>
<dbReference type="Proteomes" id="UP000011728">
    <property type="component" value="Chromosome"/>
</dbReference>
<reference evidence="7 8" key="1">
    <citation type="submission" date="2013-02" db="EMBL/GenBank/DDBJ databases">
        <title>Genome sequence of Clostridium saccharoperbutylacetonicum N1-4(HMT).</title>
        <authorList>
            <person name="Poehlein A."/>
            <person name="Daniel R."/>
        </authorList>
    </citation>
    <scope>NUCLEOTIDE SEQUENCE [LARGE SCALE GENOMIC DNA]</scope>
    <source>
        <strain evidence="8">N1-4(HMT)</strain>
    </source>
</reference>
<dbReference type="KEGG" id="csr:Cspa_c23670"/>
<dbReference type="CDD" id="cd00592">
    <property type="entry name" value="HTH_MerR-like"/>
    <property type="match status" value="1"/>
</dbReference>
<dbReference type="eggNOG" id="COG0789">
    <property type="taxonomic scope" value="Bacteria"/>
</dbReference>
<dbReference type="InterPro" id="IPR009061">
    <property type="entry name" value="DNA-bd_dom_put_sf"/>
</dbReference>
<name>M1MXF6_9CLOT</name>
<dbReference type="GO" id="GO:0003677">
    <property type="term" value="F:DNA binding"/>
    <property type="evidence" value="ECO:0007669"/>
    <property type="project" value="UniProtKB-KW"/>
</dbReference>
<dbReference type="Gene3D" id="3.20.80.10">
    <property type="entry name" value="Regulatory factor, effector binding domain"/>
    <property type="match status" value="1"/>
</dbReference>
<dbReference type="STRING" id="36745.CLSAP_21790"/>
<dbReference type="OrthoDB" id="9811174at2"/>
<dbReference type="PROSITE" id="PS50937">
    <property type="entry name" value="HTH_MERR_2"/>
    <property type="match status" value="1"/>
</dbReference>
<keyword evidence="4" id="KW-0804">Transcription</keyword>
<dbReference type="Pfam" id="PF14526">
    <property type="entry name" value="Cass2"/>
    <property type="match status" value="1"/>
</dbReference>
<dbReference type="PANTHER" id="PTHR30204">
    <property type="entry name" value="REDOX-CYCLING DRUG-SENSING TRANSCRIPTIONAL ACTIVATOR SOXR"/>
    <property type="match status" value="1"/>
</dbReference>
<proteinExistence type="predicted"/>